<dbReference type="RefSeq" id="WP_107752268.1">
    <property type="nucleotide sequence ID" value="NZ_QBKF01000006.1"/>
</dbReference>
<organism evidence="3 4">
    <name type="scientific">Pararhodobacter aggregans</name>
    <dbReference type="NCBI Taxonomy" id="404875"/>
    <lineage>
        <taxon>Bacteria</taxon>
        <taxon>Pseudomonadati</taxon>
        <taxon>Pseudomonadota</taxon>
        <taxon>Alphaproteobacteria</taxon>
        <taxon>Rhodobacterales</taxon>
        <taxon>Paracoccaceae</taxon>
        <taxon>Pararhodobacter</taxon>
    </lineage>
</organism>
<sequence>MVPPKPPSRQGRFAFFRYLRNFRRDILSANPERLYRAKMAEFRIPFLHTFLVNEPVLWKRVLTEAPGDFPKSPRMAAGLEPLLGQGVFLTNGALWQRQRRIIDPAFEGGRLRDTFPAIWAAGEATVARLRARAGGAPVEVEAEMSHSTADVIFRTLFSVPIEDRTASAVFGAFRAYQGTQPLINLAAFLPLPRWMPRFHRRATLRAARRIRGLIGDLVAARRRAIAEGRAPDDLATKIMTMADPLDGRPFDDAEMVDQVAVFFLAGHETSASALGWALYLLALDPDLQDRLAEEAASELTPDFGSVSRLRLARDVFREALRLYPPVPMMVREAACPAEFRGRRVETGAQVVVSPWHLGRHQAIWEDPDAFCPARWQTPEGRASARDGFIPFSAGPRVCTGAGLAMVEGPLILAMIARDLRLAPVEGRVPVPQAQLTVRAAEGIWLHLTPRS</sequence>
<reference evidence="3 4" key="1">
    <citation type="journal article" date="2011" name="Syst. Appl. Microbiol.">
        <title>Defluviimonas denitrificans gen. nov., sp. nov., and Pararhodobacter aggregans gen. nov., sp. nov., non-phototrophic Rhodobacteraceae from the biofilter of a marine aquaculture.</title>
        <authorList>
            <person name="Foesel B.U."/>
            <person name="Drake H.L."/>
            <person name="Schramm A."/>
        </authorList>
    </citation>
    <scope>NUCLEOTIDE SEQUENCE [LARGE SCALE GENOMIC DNA]</scope>
    <source>
        <strain evidence="3 4">D1-19</strain>
    </source>
</reference>
<keyword evidence="4" id="KW-1185">Reference proteome</keyword>
<comment type="caution">
    <text evidence="3">The sequence shown here is derived from an EMBL/GenBank/DDBJ whole genome shotgun (WGS) entry which is preliminary data.</text>
</comment>
<name>A0A2T7URF7_9RHOB</name>
<dbReference type="PRINTS" id="PR00463">
    <property type="entry name" value="EP450I"/>
</dbReference>
<dbReference type="InterPro" id="IPR036396">
    <property type="entry name" value="Cyt_P450_sf"/>
</dbReference>
<dbReference type="GO" id="GO:0004497">
    <property type="term" value="F:monooxygenase activity"/>
    <property type="evidence" value="ECO:0007669"/>
    <property type="project" value="InterPro"/>
</dbReference>
<dbReference type="GO" id="GO:0016705">
    <property type="term" value="F:oxidoreductase activity, acting on paired donors, with incorporation or reduction of molecular oxygen"/>
    <property type="evidence" value="ECO:0007669"/>
    <property type="project" value="InterPro"/>
</dbReference>
<keyword evidence="2" id="KW-0408">Iron</keyword>
<dbReference type="EMBL" id="QDDR01000006">
    <property type="protein sequence ID" value="PVE47267.1"/>
    <property type="molecule type" value="Genomic_DNA"/>
</dbReference>
<comment type="similarity">
    <text evidence="1">Belongs to the cytochrome P450 family.</text>
</comment>
<dbReference type="PANTHER" id="PTHR24305">
    <property type="entry name" value="CYTOCHROME P450"/>
    <property type="match status" value="1"/>
</dbReference>
<dbReference type="Gene3D" id="1.10.630.10">
    <property type="entry name" value="Cytochrome P450"/>
    <property type="match status" value="1"/>
</dbReference>
<proteinExistence type="inferred from homology"/>
<comment type="cofactor">
    <cofactor evidence="2">
        <name>heme</name>
        <dbReference type="ChEBI" id="CHEBI:30413"/>
    </cofactor>
</comment>
<dbReference type="PRINTS" id="PR00385">
    <property type="entry name" value="P450"/>
</dbReference>
<dbReference type="GO" id="GO:0020037">
    <property type="term" value="F:heme binding"/>
    <property type="evidence" value="ECO:0007669"/>
    <property type="project" value="InterPro"/>
</dbReference>
<protein>
    <submittedName>
        <fullName evidence="3">Cytochrome P450</fullName>
    </submittedName>
</protein>
<dbReference type="InterPro" id="IPR050121">
    <property type="entry name" value="Cytochrome_P450_monoxygenase"/>
</dbReference>
<evidence type="ECO:0000256" key="1">
    <source>
        <dbReference type="ARBA" id="ARBA00010617"/>
    </source>
</evidence>
<dbReference type="AlphaFoldDB" id="A0A2T7URF7"/>
<dbReference type="Pfam" id="PF00067">
    <property type="entry name" value="p450"/>
    <property type="match status" value="1"/>
</dbReference>
<keyword evidence="2" id="KW-0349">Heme</keyword>
<dbReference type="PANTHER" id="PTHR24305:SF166">
    <property type="entry name" value="CYTOCHROME P450 12A4, MITOCHONDRIAL-RELATED"/>
    <property type="match status" value="1"/>
</dbReference>
<dbReference type="SUPFAM" id="SSF48264">
    <property type="entry name" value="Cytochrome P450"/>
    <property type="match status" value="1"/>
</dbReference>
<feature type="binding site" description="axial binding residue" evidence="2">
    <location>
        <position position="398"/>
    </location>
    <ligand>
        <name>heme</name>
        <dbReference type="ChEBI" id="CHEBI:30413"/>
    </ligand>
    <ligandPart>
        <name>Fe</name>
        <dbReference type="ChEBI" id="CHEBI:18248"/>
    </ligandPart>
</feature>
<dbReference type="GO" id="GO:0005506">
    <property type="term" value="F:iron ion binding"/>
    <property type="evidence" value="ECO:0007669"/>
    <property type="project" value="InterPro"/>
</dbReference>
<dbReference type="InterPro" id="IPR002401">
    <property type="entry name" value="Cyt_P450_E_grp-I"/>
</dbReference>
<dbReference type="InterPro" id="IPR001128">
    <property type="entry name" value="Cyt_P450"/>
</dbReference>
<evidence type="ECO:0000313" key="3">
    <source>
        <dbReference type="EMBL" id="PVE47267.1"/>
    </source>
</evidence>
<gene>
    <name evidence="3" type="ORF">DDE23_12505</name>
</gene>
<evidence type="ECO:0000313" key="4">
    <source>
        <dbReference type="Proteomes" id="UP000244810"/>
    </source>
</evidence>
<accession>A0A2T7URF7</accession>
<evidence type="ECO:0000256" key="2">
    <source>
        <dbReference type="PIRSR" id="PIRSR602401-1"/>
    </source>
</evidence>
<dbReference type="OrthoDB" id="9764248at2"/>
<keyword evidence="2" id="KW-0479">Metal-binding</keyword>
<dbReference type="Proteomes" id="UP000244810">
    <property type="component" value="Unassembled WGS sequence"/>
</dbReference>